<keyword evidence="3" id="KW-1185">Reference proteome</keyword>
<keyword evidence="1" id="KW-0812">Transmembrane</keyword>
<dbReference type="EMBL" id="PIQO01000023">
    <property type="protein sequence ID" value="PKR83054.1"/>
    <property type="molecule type" value="Genomic_DNA"/>
</dbReference>
<protein>
    <recommendedName>
        <fullName evidence="4">Type II secretion system protein GspF domain-containing protein</fullName>
    </recommendedName>
</protein>
<feature type="transmembrane region" description="Helical" evidence="1">
    <location>
        <begin position="210"/>
        <end position="228"/>
    </location>
</feature>
<evidence type="ECO:0000313" key="3">
    <source>
        <dbReference type="Proteomes" id="UP000233440"/>
    </source>
</evidence>
<accession>A0A2N3LET1</accession>
<organism evidence="2 3">
    <name type="scientific">Heyndrickxia camelliae</name>
    <dbReference type="NCBI Taxonomy" id="1707093"/>
    <lineage>
        <taxon>Bacteria</taxon>
        <taxon>Bacillati</taxon>
        <taxon>Bacillota</taxon>
        <taxon>Bacilli</taxon>
        <taxon>Bacillales</taxon>
        <taxon>Bacillaceae</taxon>
        <taxon>Heyndrickxia</taxon>
    </lineage>
</organism>
<dbReference type="OrthoDB" id="2806681at2"/>
<feature type="transmembrane region" description="Helical" evidence="1">
    <location>
        <begin position="31"/>
        <end position="48"/>
    </location>
</feature>
<dbReference type="AlphaFoldDB" id="A0A2N3LET1"/>
<reference evidence="2 3" key="1">
    <citation type="submission" date="2017-11" db="EMBL/GenBank/DDBJ databases">
        <title>Bacillus camelliae sp. nov., isolated from pu'er tea.</title>
        <authorList>
            <person name="Niu L."/>
        </authorList>
    </citation>
    <scope>NUCLEOTIDE SEQUENCE [LARGE SCALE GENOMIC DNA]</scope>
    <source>
        <strain evidence="2 3">7578-1</strain>
    </source>
</reference>
<dbReference type="RefSeq" id="WP_101356199.1">
    <property type="nucleotide sequence ID" value="NZ_PIQO01000023.1"/>
</dbReference>
<evidence type="ECO:0008006" key="4">
    <source>
        <dbReference type="Google" id="ProtNLM"/>
    </source>
</evidence>
<evidence type="ECO:0000256" key="1">
    <source>
        <dbReference type="SAM" id="Phobius"/>
    </source>
</evidence>
<keyword evidence="1" id="KW-1133">Transmembrane helix</keyword>
<name>A0A2N3LET1_9BACI</name>
<feature type="transmembrane region" description="Helical" evidence="1">
    <location>
        <begin position="54"/>
        <end position="71"/>
    </location>
</feature>
<sequence length="277" mass="32285">MNLLGKKIVMTIDQINAYRTAYGNPLMKKEIFTALVIPFIVCFFSIFILNYYWWLALIGGILGAIYGYLVLMKISAERIYHQNAIIQRNRFVNNMTQLLINQGETVVSSLEWCAQGIVAKGEFKEDLDRLLFDLMDADTEQVKEAFKKFSTKYKNDFVFCLFIDNLVTAHLEGRSDIEKIKELKSWHNEVLEQRNIFIKNKVGYKGQYKITHIYPLIVVGILTFATGYKGFLKYYAHNPIGWVCSAVFLILAAYFFHSFQKKLADDEVMEMKIWKRI</sequence>
<proteinExistence type="predicted"/>
<gene>
    <name evidence="2" type="ORF">CWO92_21190</name>
</gene>
<comment type="caution">
    <text evidence="2">The sequence shown here is derived from an EMBL/GenBank/DDBJ whole genome shotgun (WGS) entry which is preliminary data.</text>
</comment>
<evidence type="ECO:0000313" key="2">
    <source>
        <dbReference type="EMBL" id="PKR83054.1"/>
    </source>
</evidence>
<dbReference type="Proteomes" id="UP000233440">
    <property type="component" value="Unassembled WGS sequence"/>
</dbReference>
<feature type="transmembrane region" description="Helical" evidence="1">
    <location>
        <begin position="240"/>
        <end position="259"/>
    </location>
</feature>
<keyword evidence="1" id="KW-0472">Membrane</keyword>